<dbReference type="GO" id="GO:0003700">
    <property type="term" value="F:DNA-binding transcription factor activity"/>
    <property type="evidence" value="ECO:0007669"/>
    <property type="project" value="InterPro"/>
</dbReference>
<evidence type="ECO:0000259" key="7">
    <source>
        <dbReference type="PROSITE" id="PS01124"/>
    </source>
</evidence>
<evidence type="ECO:0000256" key="3">
    <source>
        <dbReference type="ARBA" id="ARBA00023125"/>
    </source>
</evidence>
<protein>
    <recommendedName>
        <fullName evidence="6">Arabinose operon regulatory protein</fullName>
    </recommendedName>
</protein>
<reference evidence="8" key="1">
    <citation type="submission" date="2013-12" db="EMBL/GenBank/DDBJ databases">
        <title>Genetic environments surrounding aac(6')-Ial.</title>
        <authorList>
            <person name="Tada T."/>
            <person name="Miyoshi-Akiyama T."/>
            <person name="Kirikae T."/>
        </authorList>
    </citation>
    <scope>NUCLEOTIDE SEQUENCE</scope>
    <source>
        <strain evidence="8">IOMTU 115</strain>
    </source>
</reference>
<name>V5YW20_SERMA</name>
<keyword evidence="2" id="KW-0805">Transcription regulation</keyword>
<dbReference type="PROSITE" id="PS01124">
    <property type="entry name" value="HTH_ARAC_FAMILY_2"/>
    <property type="match status" value="1"/>
</dbReference>
<keyword evidence="3" id="KW-0238">DNA-binding</keyword>
<keyword evidence="5" id="KW-0804">Transcription</keyword>
<dbReference type="Pfam" id="PF02311">
    <property type="entry name" value="AraC_binding"/>
    <property type="match status" value="1"/>
</dbReference>
<sequence>MLYMKGQLSLRFGQSARQREHMRNVRIDDIDHVTRAVIAIGTDYPPGHLLPMHSHRRAQLLYGATGVMHVFTQQGNWVVPPQHAVWLPPQMPHAVRMVGVTTRSLYLEPGALPAERPQVCQVVSVTPLMRQLLMAAVDMPLEYEQQGRDGALAALLLHELARLQPLPLHIPLPADPRLGELCRAFLQHPDAHDSAQRWAPRLYMSIRTFSRFFRAQTGLPFSQWRQRACVVLALALLAEGRSVTQVAMEMGYDSSAAFSTMFRRVLGQAPSSYLTEDGRDG</sequence>
<evidence type="ECO:0000256" key="5">
    <source>
        <dbReference type="ARBA" id="ARBA00023163"/>
    </source>
</evidence>
<dbReference type="InterPro" id="IPR009057">
    <property type="entry name" value="Homeodomain-like_sf"/>
</dbReference>
<dbReference type="PANTHER" id="PTHR11019:SF159">
    <property type="entry name" value="TRANSCRIPTIONAL REGULATOR-RELATED"/>
    <property type="match status" value="1"/>
</dbReference>
<dbReference type="SUPFAM" id="SSF46689">
    <property type="entry name" value="Homeodomain-like"/>
    <property type="match status" value="1"/>
</dbReference>
<dbReference type="EMBL" id="AB894481">
    <property type="protein sequence ID" value="BAO21096.1"/>
    <property type="molecule type" value="Genomic_DNA"/>
</dbReference>
<dbReference type="InterPro" id="IPR018062">
    <property type="entry name" value="HTH_AraC-typ_CS"/>
</dbReference>
<dbReference type="GO" id="GO:0043565">
    <property type="term" value="F:sequence-specific DNA binding"/>
    <property type="evidence" value="ECO:0007669"/>
    <property type="project" value="InterPro"/>
</dbReference>
<feature type="domain" description="HTH araC/xylS-type" evidence="7">
    <location>
        <begin position="176"/>
        <end position="276"/>
    </location>
</feature>
<evidence type="ECO:0000256" key="1">
    <source>
        <dbReference type="ARBA" id="ARBA00022491"/>
    </source>
</evidence>
<dbReference type="Pfam" id="PF12833">
    <property type="entry name" value="HTH_18"/>
    <property type="match status" value="1"/>
</dbReference>
<dbReference type="PROSITE" id="PS00041">
    <property type="entry name" value="HTH_ARAC_FAMILY_1"/>
    <property type="match status" value="1"/>
</dbReference>
<proteinExistence type="predicted"/>
<dbReference type="InterPro" id="IPR011051">
    <property type="entry name" value="RmlC_Cupin_sf"/>
</dbReference>
<dbReference type="SUPFAM" id="SSF51182">
    <property type="entry name" value="RmlC-like cupins"/>
    <property type="match status" value="1"/>
</dbReference>
<evidence type="ECO:0000256" key="6">
    <source>
        <dbReference type="ARBA" id="ARBA00044978"/>
    </source>
</evidence>
<dbReference type="SMART" id="SM00342">
    <property type="entry name" value="HTH_ARAC"/>
    <property type="match status" value="1"/>
</dbReference>
<dbReference type="PRINTS" id="PR00032">
    <property type="entry name" value="HTHARAC"/>
</dbReference>
<dbReference type="AlphaFoldDB" id="V5YW20"/>
<keyword evidence="4" id="KW-0010">Activator</keyword>
<dbReference type="Gene3D" id="1.10.10.60">
    <property type="entry name" value="Homeodomain-like"/>
    <property type="match status" value="2"/>
</dbReference>
<organism evidence="8">
    <name type="scientific">Serratia marcescens</name>
    <dbReference type="NCBI Taxonomy" id="615"/>
    <lineage>
        <taxon>Bacteria</taxon>
        <taxon>Pseudomonadati</taxon>
        <taxon>Pseudomonadota</taxon>
        <taxon>Gammaproteobacteria</taxon>
        <taxon>Enterobacterales</taxon>
        <taxon>Yersiniaceae</taxon>
        <taxon>Serratia</taxon>
    </lineage>
</organism>
<dbReference type="InterPro" id="IPR020449">
    <property type="entry name" value="Tscrpt_reg_AraC-type_HTH"/>
</dbReference>
<dbReference type="CDD" id="cd06124">
    <property type="entry name" value="cupin_NimR-like_N"/>
    <property type="match status" value="1"/>
</dbReference>
<evidence type="ECO:0000256" key="4">
    <source>
        <dbReference type="ARBA" id="ARBA00023159"/>
    </source>
</evidence>
<dbReference type="FunFam" id="1.10.10.60:FF:000132">
    <property type="entry name" value="AraC family transcriptional regulator"/>
    <property type="match status" value="1"/>
</dbReference>
<evidence type="ECO:0000313" key="8">
    <source>
        <dbReference type="EMBL" id="BAO21096.1"/>
    </source>
</evidence>
<accession>V5YW20</accession>
<keyword evidence="1" id="KW-0678">Repressor</keyword>
<dbReference type="InterPro" id="IPR003313">
    <property type="entry name" value="AraC-bd"/>
</dbReference>
<evidence type="ECO:0000256" key="2">
    <source>
        <dbReference type="ARBA" id="ARBA00023015"/>
    </source>
</evidence>
<dbReference type="InterPro" id="IPR018060">
    <property type="entry name" value="HTH_AraC"/>
</dbReference>
<dbReference type="Gene3D" id="2.60.120.10">
    <property type="entry name" value="Jelly Rolls"/>
    <property type="match status" value="1"/>
</dbReference>
<dbReference type="InterPro" id="IPR014710">
    <property type="entry name" value="RmlC-like_jellyroll"/>
</dbReference>
<dbReference type="PANTHER" id="PTHR11019">
    <property type="entry name" value="HTH-TYPE TRANSCRIPTIONAL REGULATOR NIMR"/>
    <property type="match status" value="1"/>
</dbReference>